<dbReference type="InterPro" id="IPR044974">
    <property type="entry name" value="Disease_R_plants"/>
</dbReference>
<accession>A0AAD8JTT6</accession>
<protein>
    <recommendedName>
        <fullName evidence="3">TIR domain-containing protein</fullName>
    </recommendedName>
</protein>
<feature type="transmembrane region" description="Helical" evidence="2">
    <location>
        <begin position="392"/>
        <end position="411"/>
    </location>
</feature>
<dbReference type="AlphaFoldDB" id="A0AAD8JTT6"/>
<reference evidence="4" key="1">
    <citation type="journal article" date="2023" name="bioRxiv">
        <title>Improved chromosome-level genome assembly for marigold (Tagetes erecta).</title>
        <authorList>
            <person name="Jiang F."/>
            <person name="Yuan L."/>
            <person name="Wang S."/>
            <person name="Wang H."/>
            <person name="Xu D."/>
            <person name="Wang A."/>
            <person name="Fan W."/>
        </authorList>
    </citation>
    <scope>NUCLEOTIDE SEQUENCE</scope>
    <source>
        <strain evidence="4">WSJ</strain>
        <tissue evidence="4">Leaf</tissue>
    </source>
</reference>
<evidence type="ECO:0000256" key="2">
    <source>
        <dbReference type="SAM" id="Phobius"/>
    </source>
</evidence>
<dbReference type="GO" id="GO:0043531">
    <property type="term" value="F:ADP binding"/>
    <property type="evidence" value="ECO:0007669"/>
    <property type="project" value="InterPro"/>
</dbReference>
<dbReference type="PANTHER" id="PTHR11017:SF573">
    <property type="entry name" value="ADP-RIBOSYL CYCLASE_CYCLIC ADP-RIBOSE HYDROLASE"/>
    <property type="match status" value="1"/>
</dbReference>
<dbReference type="InterPro" id="IPR000157">
    <property type="entry name" value="TIR_dom"/>
</dbReference>
<dbReference type="PANTHER" id="PTHR11017">
    <property type="entry name" value="LEUCINE-RICH REPEAT-CONTAINING PROTEIN"/>
    <property type="match status" value="1"/>
</dbReference>
<proteinExistence type="predicted"/>
<organism evidence="4 5">
    <name type="scientific">Tagetes erecta</name>
    <name type="common">African marigold</name>
    <dbReference type="NCBI Taxonomy" id="13708"/>
    <lineage>
        <taxon>Eukaryota</taxon>
        <taxon>Viridiplantae</taxon>
        <taxon>Streptophyta</taxon>
        <taxon>Embryophyta</taxon>
        <taxon>Tracheophyta</taxon>
        <taxon>Spermatophyta</taxon>
        <taxon>Magnoliopsida</taxon>
        <taxon>eudicotyledons</taxon>
        <taxon>Gunneridae</taxon>
        <taxon>Pentapetalae</taxon>
        <taxon>asterids</taxon>
        <taxon>campanulids</taxon>
        <taxon>Asterales</taxon>
        <taxon>Asteraceae</taxon>
        <taxon>Asteroideae</taxon>
        <taxon>Heliantheae alliance</taxon>
        <taxon>Tageteae</taxon>
        <taxon>Tagetes</taxon>
    </lineage>
</organism>
<gene>
    <name evidence="4" type="ORF">QVD17_39317</name>
</gene>
<dbReference type="InterPro" id="IPR002182">
    <property type="entry name" value="NB-ARC"/>
</dbReference>
<keyword evidence="1" id="KW-0433">Leucine-rich repeat</keyword>
<evidence type="ECO:0000313" key="5">
    <source>
        <dbReference type="Proteomes" id="UP001229421"/>
    </source>
</evidence>
<sequence>MIVDCVKRGKLIAIPVFYHVFPSDVRHQSNCFEQGFANHEADSEIAPQKVETWRAAFREVGAIAGVHVTQDRDEVQVVSEIVSKVLRDLPDTLPIDLPNSLVGIESRVDEVKRILRMDSNEVLFVGICGMSGIGKTTLAEAVFKDIQNKFEKSSLIENIKEISKQNDSTNLCNLQQKLLDDILKEKSLRVQSVKHGQTLLGTKLCGLKVLIVLDDANHVDQLTYLVGGLEWFGPGTRIMVTTTNKDLLNLHKINEVYLCEEMKGGEALSLFCQSAFNESHPAHGYEKLSDDIVKFAGGLPLALNVYGMQLCGKDENYWNEMLEQLKKYPEEKVLGRLEVVYARLDKNQRHVFMYIACFLKGRNIDLVKDILTNIGLYSNRGITDLINKYMDFKHLGVICMVVVFMVIVVILKRTPVSVKVLYLSSKSKPRSISSFQ</sequence>
<dbReference type="Gene3D" id="3.40.50.300">
    <property type="entry name" value="P-loop containing nucleotide triphosphate hydrolases"/>
    <property type="match status" value="1"/>
</dbReference>
<keyword evidence="2" id="KW-0812">Transmembrane</keyword>
<keyword evidence="5" id="KW-1185">Reference proteome</keyword>
<evidence type="ECO:0000313" key="4">
    <source>
        <dbReference type="EMBL" id="KAK1407695.1"/>
    </source>
</evidence>
<name>A0AAD8JTT6_TARER</name>
<dbReference type="Gene3D" id="1.10.8.430">
    <property type="entry name" value="Helical domain of apoptotic protease-activating factors"/>
    <property type="match status" value="1"/>
</dbReference>
<comment type="caution">
    <text evidence="4">The sequence shown here is derived from an EMBL/GenBank/DDBJ whole genome shotgun (WGS) entry which is preliminary data.</text>
</comment>
<feature type="domain" description="TIR" evidence="3">
    <location>
        <begin position="1"/>
        <end position="89"/>
    </location>
</feature>
<dbReference type="GO" id="GO:0007165">
    <property type="term" value="P:signal transduction"/>
    <property type="evidence" value="ECO:0007669"/>
    <property type="project" value="InterPro"/>
</dbReference>
<dbReference type="Pfam" id="PF00931">
    <property type="entry name" value="NB-ARC"/>
    <property type="match status" value="1"/>
</dbReference>
<keyword evidence="2" id="KW-1133">Transmembrane helix</keyword>
<evidence type="ECO:0000256" key="1">
    <source>
        <dbReference type="ARBA" id="ARBA00022614"/>
    </source>
</evidence>
<evidence type="ECO:0000259" key="3">
    <source>
        <dbReference type="PROSITE" id="PS50104"/>
    </source>
</evidence>
<dbReference type="Proteomes" id="UP001229421">
    <property type="component" value="Unassembled WGS sequence"/>
</dbReference>
<dbReference type="InterPro" id="IPR042197">
    <property type="entry name" value="Apaf_helical"/>
</dbReference>
<dbReference type="EMBL" id="JAUHHV010000011">
    <property type="protein sequence ID" value="KAK1407695.1"/>
    <property type="molecule type" value="Genomic_DNA"/>
</dbReference>
<dbReference type="InterPro" id="IPR035897">
    <property type="entry name" value="Toll_tir_struct_dom_sf"/>
</dbReference>
<dbReference type="GO" id="GO:0006952">
    <property type="term" value="P:defense response"/>
    <property type="evidence" value="ECO:0007669"/>
    <property type="project" value="InterPro"/>
</dbReference>
<keyword evidence="2" id="KW-0472">Membrane</keyword>
<dbReference type="SUPFAM" id="SSF52540">
    <property type="entry name" value="P-loop containing nucleoside triphosphate hydrolases"/>
    <property type="match status" value="1"/>
</dbReference>
<dbReference type="SUPFAM" id="SSF52200">
    <property type="entry name" value="Toll/Interleukin receptor TIR domain"/>
    <property type="match status" value="1"/>
</dbReference>
<dbReference type="InterPro" id="IPR027417">
    <property type="entry name" value="P-loop_NTPase"/>
</dbReference>
<dbReference type="Pfam" id="PF01582">
    <property type="entry name" value="TIR"/>
    <property type="match status" value="1"/>
</dbReference>
<dbReference type="Gene3D" id="3.40.50.10140">
    <property type="entry name" value="Toll/interleukin-1 receptor homology (TIR) domain"/>
    <property type="match status" value="1"/>
</dbReference>
<dbReference type="PRINTS" id="PR00364">
    <property type="entry name" value="DISEASERSIST"/>
</dbReference>
<dbReference type="PROSITE" id="PS50104">
    <property type="entry name" value="TIR"/>
    <property type="match status" value="1"/>
</dbReference>